<dbReference type="KEGG" id="peu:105125208"/>
<reference evidence="2" key="1">
    <citation type="submission" date="2025-08" db="UniProtKB">
        <authorList>
            <consortium name="RefSeq"/>
        </authorList>
    </citation>
    <scope>IDENTIFICATION</scope>
</reference>
<dbReference type="AlphaFoldDB" id="A0AAJ6XMD0"/>
<protein>
    <submittedName>
        <fullName evidence="2">Uncharacterized protein LOC105125208</fullName>
    </submittedName>
</protein>
<dbReference type="Proteomes" id="UP000694918">
    <property type="component" value="Unplaced"/>
</dbReference>
<evidence type="ECO:0000313" key="1">
    <source>
        <dbReference type="Proteomes" id="UP000694918"/>
    </source>
</evidence>
<sequence>MPPLEPMCGDDLNIVDLITPEKHVLKTNSKLHSVQSRIKSYLPGKDVFERNSLDEGCEEIDGAAKKLSSVSTSTLSDHDMNIVDLITPEKPVLKTNSKPHSVQSRIKSYLPSKDVLKMNSPSQKRSSILVCDEGCEDIEGAVKKLSLASTSTLSDHELNIADLITPENPDLKSNSKMHSVQSRIKSYLQSIHVLERNSLSQKSSSMLVCDEGCEGIEGAIKKLSLASTSTLSDHDCGDPFSALFAVSGQSVPLTLLEVFSKYCCSFSHQAAALFPYKMLLHIFILFLLTRGH</sequence>
<dbReference type="RefSeq" id="XP_011023859.1">
    <property type="nucleotide sequence ID" value="XM_011025557.1"/>
</dbReference>
<dbReference type="GeneID" id="105125208"/>
<keyword evidence="1" id="KW-1185">Reference proteome</keyword>
<accession>A0AAJ6XMD0</accession>
<proteinExistence type="predicted"/>
<evidence type="ECO:0000313" key="2">
    <source>
        <dbReference type="RefSeq" id="XP_011023859.1"/>
    </source>
</evidence>
<gene>
    <name evidence="2" type="primary">LOC105125208</name>
</gene>
<organism evidence="1 2">
    <name type="scientific">Populus euphratica</name>
    <name type="common">Euphrates poplar</name>
    <dbReference type="NCBI Taxonomy" id="75702"/>
    <lineage>
        <taxon>Eukaryota</taxon>
        <taxon>Viridiplantae</taxon>
        <taxon>Streptophyta</taxon>
        <taxon>Embryophyta</taxon>
        <taxon>Tracheophyta</taxon>
        <taxon>Spermatophyta</taxon>
        <taxon>Magnoliopsida</taxon>
        <taxon>eudicotyledons</taxon>
        <taxon>Gunneridae</taxon>
        <taxon>Pentapetalae</taxon>
        <taxon>rosids</taxon>
        <taxon>fabids</taxon>
        <taxon>Malpighiales</taxon>
        <taxon>Salicaceae</taxon>
        <taxon>Saliceae</taxon>
        <taxon>Populus</taxon>
    </lineage>
</organism>
<name>A0AAJ6XMD0_POPEU</name>